<name>A0A7V8FWM0_9BURK</name>
<evidence type="ECO:0000313" key="3">
    <source>
        <dbReference type="Proteomes" id="UP000462435"/>
    </source>
</evidence>
<keyword evidence="1" id="KW-1133">Transmembrane helix</keyword>
<accession>A0A7V8FWM0</accession>
<proteinExistence type="predicted"/>
<reference evidence="3" key="1">
    <citation type="journal article" date="2020" name="MBio">
        <title>Horizontal gene transfer to a defensive symbiont with a reduced genome amongst a multipartite beetle microbiome.</title>
        <authorList>
            <person name="Waterworth S.C."/>
            <person name="Florez L.V."/>
            <person name="Rees E.R."/>
            <person name="Hertweck C."/>
            <person name="Kaltenpoth M."/>
            <person name="Kwan J.C."/>
        </authorList>
    </citation>
    <scope>NUCLEOTIDE SEQUENCE [LARGE SCALE GENOMIC DNA]</scope>
</reference>
<dbReference type="AlphaFoldDB" id="A0A7V8FWM0"/>
<dbReference type="EMBL" id="WNDX01000060">
    <property type="protein sequence ID" value="KAF1043423.1"/>
    <property type="molecule type" value="Genomic_DNA"/>
</dbReference>
<gene>
    <name evidence="2" type="ORF">GAK35_02207</name>
</gene>
<keyword evidence="1" id="KW-0472">Membrane</keyword>
<protein>
    <submittedName>
        <fullName evidence="2">Uncharacterized protein</fullName>
    </submittedName>
</protein>
<dbReference type="Proteomes" id="UP000462435">
    <property type="component" value="Unassembled WGS sequence"/>
</dbReference>
<feature type="transmembrane region" description="Helical" evidence="1">
    <location>
        <begin position="33"/>
        <end position="54"/>
    </location>
</feature>
<keyword evidence="1" id="KW-0812">Transmembrane</keyword>
<sequence length="69" mass="7580">MLDNIPTASPTVNATVAGGGMAWTHMHLPWADMVSIATFCWVLLQIAALLPKVLKIFRNWKAGKGWSDE</sequence>
<organism evidence="2 3">
    <name type="scientific">Herbaspirillum frisingense</name>
    <dbReference type="NCBI Taxonomy" id="92645"/>
    <lineage>
        <taxon>Bacteria</taxon>
        <taxon>Pseudomonadati</taxon>
        <taxon>Pseudomonadota</taxon>
        <taxon>Betaproteobacteria</taxon>
        <taxon>Burkholderiales</taxon>
        <taxon>Oxalobacteraceae</taxon>
        <taxon>Herbaspirillum</taxon>
    </lineage>
</organism>
<comment type="caution">
    <text evidence="2">The sequence shown here is derived from an EMBL/GenBank/DDBJ whole genome shotgun (WGS) entry which is preliminary data.</text>
</comment>
<evidence type="ECO:0000256" key="1">
    <source>
        <dbReference type="SAM" id="Phobius"/>
    </source>
</evidence>
<evidence type="ECO:0000313" key="2">
    <source>
        <dbReference type="EMBL" id="KAF1043423.1"/>
    </source>
</evidence>